<reference evidence="2" key="1">
    <citation type="submission" date="2017-11" db="EMBL/GenBank/DDBJ databases">
        <authorList>
            <person name="Kuznetsova I."/>
            <person name="Sazanova A."/>
            <person name="Chirak E."/>
            <person name="Safronova V."/>
            <person name="Willems A."/>
        </authorList>
    </citation>
    <scope>NUCLEOTIDE SEQUENCE [LARGE SCALE GENOMIC DNA]</scope>
    <source>
        <strain evidence="2">PEPV15</strain>
    </source>
</reference>
<name>A0A2P7B049_9HYPH</name>
<comment type="caution">
    <text evidence="1">The sequence shown here is derived from an EMBL/GenBank/DDBJ whole genome shotgun (WGS) entry which is preliminary data.</text>
</comment>
<proteinExistence type="predicted"/>
<dbReference type="Proteomes" id="UP000241158">
    <property type="component" value="Unassembled WGS sequence"/>
</dbReference>
<organism evidence="1 2">
    <name type="scientific">Phyllobacterium endophyticum</name>
    <dbReference type="NCBI Taxonomy" id="1149773"/>
    <lineage>
        <taxon>Bacteria</taxon>
        <taxon>Pseudomonadati</taxon>
        <taxon>Pseudomonadota</taxon>
        <taxon>Alphaproteobacteria</taxon>
        <taxon>Hyphomicrobiales</taxon>
        <taxon>Phyllobacteriaceae</taxon>
        <taxon>Phyllobacterium</taxon>
    </lineage>
</organism>
<accession>A0A2P7B049</accession>
<dbReference type="EMBL" id="PGGN01000001">
    <property type="protein sequence ID" value="PSH59846.1"/>
    <property type="molecule type" value="Genomic_DNA"/>
</dbReference>
<protein>
    <submittedName>
        <fullName evidence="1">Uncharacterized protein</fullName>
    </submittedName>
</protein>
<sequence length="70" mass="7449">MASGMNVGTSGEKVHQRSGIGGALPLLIATLTPLPAWAPLQLKTLTPARNKELFIVIFSSRTSSIFKTIL</sequence>
<gene>
    <name evidence="1" type="ORF">CU100_03550</name>
</gene>
<keyword evidence="2" id="KW-1185">Reference proteome</keyword>
<evidence type="ECO:0000313" key="2">
    <source>
        <dbReference type="Proteomes" id="UP000241158"/>
    </source>
</evidence>
<evidence type="ECO:0000313" key="1">
    <source>
        <dbReference type="EMBL" id="PSH59846.1"/>
    </source>
</evidence>
<dbReference type="AlphaFoldDB" id="A0A2P7B049"/>